<proteinExistence type="inferred from homology"/>
<keyword evidence="4" id="KW-1185">Reference proteome</keyword>
<organism evidence="3 4">
    <name type="scientific">Zingiber officinale</name>
    <name type="common">Ginger</name>
    <name type="synonym">Amomum zingiber</name>
    <dbReference type="NCBI Taxonomy" id="94328"/>
    <lineage>
        <taxon>Eukaryota</taxon>
        <taxon>Viridiplantae</taxon>
        <taxon>Streptophyta</taxon>
        <taxon>Embryophyta</taxon>
        <taxon>Tracheophyta</taxon>
        <taxon>Spermatophyta</taxon>
        <taxon>Magnoliopsida</taxon>
        <taxon>Liliopsida</taxon>
        <taxon>Zingiberales</taxon>
        <taxon>Zingiberaceae</taxon>
        <taxon>Zingiber</taxon>
    </lineage>
</organism>
<dbReference type="Pfam" id="PF09810">
    <property type="entry name" value="Exo5"/>
    <property type="match status" value="3"/>
</dbReference>
<evidence type="ECO:0000256" key="1">
    <source>
        <dbReference type="ARBA" id="ARBA00009797"/>
    </source>
</evidence>
<protein>
    <recommendedName>
        <fullName evidence="5">Exonuclease V</fullName>
    </recommendedName>
</protein>
<feature type="region of interest" description="Disordered" evidence="2">
    <location>
        <begin position="91"/>
        <end position="133"/>
    </location>
</feature>
<dbReference type="EMBL" id="JACMSC010000016">
    <property type="protein sequence ID" value="KAG6482013.1"/>
    <property type="molecule type" value="Genomic_DNA"/>
</dbReference>
<dbReference type="InterPro" id="IPR019190">
    <property type="entry name" value="EXOV"/>
</dbReference>
<evidence type="ECO:0000256" key="2">
    <source>
        <dbReference type="SAM" id="MobiDB-lite"/>
    </source>
</evidence>
<name>A0A8J5KM42_ZINOF</name>
<reference evidence="3 4" key="1">
    <citation type="submission" date="2020-08" db="EMBL/GenBank/DDBJ databases">
        <title>Plant Genome Project.</title>
        <authorList>
            <person name="Zhang R.-G."/>
        </authorList>
    </citation>
    <scope>NUCLEOTIDE SEQUENCE [LARGE SCALE GENOMIC DNA]</scope>
    <source>
        <tissue evidence="3">Rhizome</tissue>
    </source>
</reference>
<dbReference type="GO" id="GO:0005634">
    <property type="term" value="C:nucleus"/>
    <property type="evidence" value="ECO:0007669"/>
    <property type="project" value="TreeGrafter"/>
</dbReference>
<dbReference type="GO" id="GO:0045145">
    <property type="term" value="F:single-stranded DNA 5'-3' DNA exonuclease activity"/>
    <property type="evidence" value="ECO:0007669"/>
    <property type="project" value="InterPro"/>
</dbReference>
<comment type="caution">
    <text evidence="3">The sequence shown here is derived from an EMBL/GenBank/DDBJ whole genome shotgun (WGS) entry which is preliminary data.</text>
</comment>
<feature type="compositionally biased region" description="Polar residues" evidence="2">
    <location>
        <begin position="114"/>
        <end position="125"/>
    </location>
</feature>
<dbReference type="Proteomes" id="UP000734854">
    <property type="component" value="Unassembled WGS sequence"/>
</dbReference>
<sequence>METSSSPSSSSSSSSSFAITSTHTTYTSTSSGGGGVHIPVEIVSEEEMAFIEAALASTRPFLASSACPSYSSRFALFSSLTSILPCSSVPPTSPGPRSFATSSDIEDTVPPTSPGSRSFATSSGIEDTVPPRPSLLDQFRSKRGLSVTDFTSTEWCEKQMEFLLHWGKPKRTEAMKAGSDRHNQLEKEVSEKIELHIKTIEDSWAIRLMNFIVGTNHLLFEGITRELPVVGVIEGVWMVGVIDEIRISRDGGAGLPLLVDTKTRLKATIPSAAQKRNGRLQLMCYKFLWDNLVTNTFPTEHFFRRFELNRQYTLTGDIKKYIDSFGLDLKTLDDVLSHFRYTSSLLSQSDEQLLLRYELQSDQSLLEEYYFPYDSNWLKTQINKGLEFWLGHREASFVSEDEKWKCQFCDFVSDCPISVNSSRDRTRSR</sequence>
<evidence type="ECO:0008006" key="5">
    <source>
        <dbReference type="Google" id="ProtNLM"/>
    </source>
</evidence>
<evidence type="ECO:0000313" key="3">
    <source>
        <dbReference type="EMBL" id="KAG6482013.1"/>
    </source>
</evidence>
<evidence type="ECO:0000313" key="4">
    <source>
        <dbReference type="Proteomes" id="UP000734854"/>
    </source>
</evidence>
<dbReference type="AlphaFoldDB" id="A0A8J5KM42"/>
<dbReference type="PANTHER" id="PTHR14464:SF4">
    <property type="entry name" value="EXONUCLEASE V"/>
    <property type="match status" value="1"/>
</dbReference>
<dbReference type="GO" id="GO:0036297">
    <property type="term" value="P:interstrand cross-link repair"/>
    <property type="evidence" value="ECO:0007669"/>
    <property type="project" value="TreeGrafter"/>
</dbReference>
<dbReference type="PANTHER" id="PTHR14464">
    <property type="entry name" value="EXONUCLEASE V"/>
    <property type="match status" value="1"/>
</dbReference>
<accession>A0A8J5KM42</accession>
<comment type="similarity">
    <text evidence="1">Belongs to the EXO5 family.</text>
</comment>
<gene>
    <name evidence="3" type="ORF">ZIOFF_058640</name>
</gene>
<dbReference type="OrthoDB" id="354769at2759"/>